<reference evidence="3 4" key="1">
    <citation type="journal article" date="2015" name="Genome Biol. Evol.">
        <title>Comparative Genomics of a Bacterivorous Green Alga Reveals Evolutionary Causalities and Consequences of Phago-Mixotrophic Mode of Nutrition.</title>
        <authorList>
            <person name="Burns J.A."/>
            <person name="Paasch A."/>
            <person name="Narechania A."/>
            <person name="Kim E."/>
        </authorList>
    </citation>
    <scope>NUCLEOTIDE SEQUENCE [LARGE SCALE GENOMIC DNA]</scope>
    <source>
        <strain evidence="3 4">PLY_AMNH</strain>
    </source>
</reference>
<keyword evidence="4" id="KW-1185">Reference proteome</keyword>
<evidence type="ECO:0000313" key="3">
    <source>
        <dbReference type="EMBL" id="KAK3236357.1"/>
    </source>
</evidence>
<dbReference type="GO" id="GO:0016757">
    <property type="term" value="F:glycosyltransferase activity"/>
    <property type="evidence" value="ECO:0007669"/>
    <property type="project" value="TreeGrafter"/>
</dbReference>
<keyword evidence="1" id="KW-0732">Signal</keyword>
<dbReference type="Proteomes" id="UP001190700">
    <property type="component" value="Unassembled WGS sequence"/>
</dbReference>
<feature type="signal peptide" evidence="1">
    <location>
        <begin position="1"/>
        <end position="21"/>
    </location>
</feature>
<dbReference type="InterPro" id="IPR052636">
    <property type="entry name" value="UDP-D-xylose:L-fucose_XylT"/>
</dbReference>
<name>A0AAE0BH35_9CHLO</name>
<dbReference type="PANTHER" id="PTHR47032:SF1">
    <property type="entry name" value="UDP-D-XYLOSE:L-FUCOSE ALPHA-1,3-D-XYLOSYLTRANSFERASE-RELATED"/>
    <property type="match status" value="1"/>
</dbReference>
<dbReference type="PANTHER" id="PTHR47032">
    <property type="entry name" value="UDP-D-XYLOSE:L-FUCOSE ALPHA-1,3-D-XYLOSYLTRANSFERASE-RELATED"/>
    <property type="match status" value="1"/>
</dbReference>
<feature type="domain" description="Nucleotide-diphospho-sugar transferase" evidence="2">
    <location>
        <begin position="69"/>
        <end position="341"/>
    </location>
</feature>
<gene>
    <name evidence="3" type="ORF">CYMTET_53492</name>
</gene>
<dbReference type="InterPro" id="IPR005069">
    <property type="entry name" value="Nucl-diP-sugar_transferase"/>
</dbReference>
<dbReference type="EMBL" id="LGRX02035076">
    <property type="protein sequence ID" value="KAK3236357.1"/>
    <property type="molecule type" value="Genomic_DNA"/>
</dbReference>
<organism evidence="3 4">
    <name type="scientific">Cymbomonas tetramitiformis</name>
    <dbReference type="NCBI Taxonomy" id="36881"/>
    <lineage>
        <taxon>Eukaryota</taxon>
        <taxon>Viridiplantae</taxon>
        <taxon>Chlorophyta</taxon>
        <taxon>Pyramimonadophyceae</taxon>
        <taxon>Pyramimonadales</taxon>
        <taxon>Pyramimonadaceae</taxon>
        <taxon>Cymbomonas</taxon>
    </lineage>
</organism>
<dbReference type="Pfam" id="PF03407">
    <property type="entry name" value="Nucleotid_trans"/>
    <property type="match status" value="1"/>
</dbReference>
<feature type="chain" id="PRO_5042195894" description="Nucleotide-diphospho-sugar transferase domain-containing protein" evidence="1">
    <location>
        <begin position="22"/>
        <end position="774"/>
    </location>
</feature>
<dbReference type="AlphaFoldDB" id="A0AAE0BH35"/>
<sequence length="774" mass="85068">MCSGFIKPLGVLYLFQTWVVGCTHINLREIGPHVRRHKEEYGFTVIFFFDRNFRDLTASMLINMRRNNMTNELAGTHDKLECDFLGKVVGEHTVLCANVDKDQHTDWGSKQLWSNPLNLRWWMILQVLKHGNNVLWTDTDVVFTRSPRGTLEALAASGVDAATNFHQMSKFELNTGIGFLRSTNSTIALVEDTWARIVNETKKLEAQDPTAVSNEQQIFTDAVESKLSGTWSLRLTWDQHHNRDCVLATGLSRSGKEDPGCHFSTQGAERMKLAFTTREPVSHQGFTFQVVPDKIFGWKETLYDIYSEHRKAGTHPTAQDLPAVLHIKAGTGGHAGDKIRYLSALGMWSGVKRTANGVPPGALVPAKVRSAVPLEDQVDHIIALCARAKALGEVLVLPPVNCELPGAITVFNWPALTKYVCYHFNCYKGLGGHELWKACHHSLLAPFEVAHFKQRNNSEQVSSASVLAGHAQDPTSNAITGTLAPAEGDANTHIHAATPRAPSVAMVPVVPKGTPFNASKVGLVVSNCNHKLDWLGGEEFSCERYDVIIYVRCGQVTTVPSNVQNCTSIVTVPNKGHGATGLYAHIVKHYDTGRLHRLMAYIPGAPDCGAHSACDPLHPLSKCACLSKLQRSLRIAAAAPGVSFSTLNEKLVTVRATTWTGICDEVSNFTGIAGDMKACLAGTLSWINPLRARLAMADARWEGEGVWRAFLSTGREPSILHKAARIKHVHHLTWWSASLTFIASKAKQIFPYLPDHNEFISVVAAIALSSQARL</sequence>
<protein>
    <recommendedName>
        <fullName evidence="2">Nucleotide-diphospho-sugar transferase domain-containing protein</fullName>
    </recommendedName>
</protein>
<proteinExistence type="predicted"/>
<dbReference type="GO" id="GO:0005794">
    <property type="term" value="C:Golgi apparatus"/>
    <property type="evidence" value="ECO:0007669"/>
    <property type="project" value="TreeGrafter"/>
</dbReference>
<evidence type="ECO:0000313" key="4">
    <source>
        <dbReference type="Proteomes" id="UP001190700"/>
    </source>
</evidence>
<accession>A0AAE0BH35</accession>
<evidence type="ECO:0000259" key="2">
    <source>
        <dbReference type="Pfam" id="PF03407"/>
    </source>
</evidence>
<comment type="caution">
    <text evidence="3">The sequence shown here is derived from an EMBL/GenBank/DDBJ whole genome shotgun (WGS) entry which is preliminary data.</text>
</comment>
<dbReference type="PROSITE" id="PS51257">
    <property type="entry name" value="PROKAR_LIPOPROTEIN"/>
    <property type="match status" value="1"/>
</dbReference>
<evidence type="ECO:0000256" key="1">
    <source>
        <dbReference type="SAM" id="SignalP"/>
    </source>
</evidence>